<organism evidence="2 3">
    <name type="scientific">Candidatus Iainarchaeum sp</name>
    <dbReference type="NCBI Taxonomy" id="3101447"/>
    <lineage>
        <taxon>Archaea</taxon>
        <taxon>Candidatus Iainarchaeota</taxon>
        <taxon>Candidatus Iainarchaeia</taxon>
        <taxon>Candidatus Iainarchaeales</taxon>
        <taxon>Candidatus Iainarchaeaceae</taxon>
        <taxon>Candidatus Iainarchaeum</taxon>
    </lineage>
</organism>
<proteinExistence type="predicted"/>
<protein>
    <submittedName>
        <fullName evidence="2">Uncharacterized protein</fullName>
    </submittedName>
</protein>
<sequence length="71" mass="8152">MDRDFAIRVFIVLLALWLALGVIYMLIPNQFEAVCKEKCSAHSFDVVLAATSEECRCYNTINRVEKIIENI</sequence>
<dbReference type="Proteomes" id="UP000809243">
    <property type="component" value="Unassembled WGS sequence"/>
</dbReference>
<gene>
    <name evidence="2" type="ORF">JW744_04795</name>
</gene>
<feature type="transmembrane region" description="Helical" evidence="1">
    <location>
        <begin position="6"/>
        <end position="27"/>
    </location>
</feature>
<dbReference type="EMBL" id="JAFGDB010000081">
    <property type="protein sequence ID" value="MBN2067760.1"/>
    <property type="molecule type" value="Genomic_DNA"/>
</dbReference>
<comment type="caution">
    <text evidence="2">The sequence shown here is derived from an EMBL/GenBank/DDBJ whole genome shotgun (WGS) entry which is preliminary data.</text>
</comment>
<accession>A0A939CAG8</accession>
<dbReference type="AlphaFoldDB" id="A0A939CAG8"/>
<keyword evidence="1" id="KW-0812">Transmembrane</keyword>
<evidence type="ECO:0000256" key="1">
    <source>
        <dbReference type="SAM" id="Phobius"/>
    </source>
</evidence>
<evidence type="ECO:0000313" key="2">
    <source>
        <dbReference type="EMBL" id="MBN2067760.1"/>
    </source>
</evidence>
<reference evidence="2" key="1">
    <citation type="submission" date="2021-01" db="EMBL/GenBank/DDBJ databases">
        <title>Active Sulfur Cycling in an Early Earth Analoge.</title>
        <authorList>
            <person name="Hahn C.R."/>
            <person name="Youssef N.H."/>
            <person name="Elshahed M."/>
        </authorList>
    </citation>
    <scope>NUCLEOTIDE SEQUENCE</scope>
    <source>
        <strain evidence="2">Zod_Metabat.1151</strain>
    </source>
</reference>
<name>A0A939CAG8_9ARCH</name>
<evidence type="ECO:0000313" key="3">
    <source>
        <dbReference type="Proteomes" id="UP000809243"/>
    </source>
</evidence>
<keyword evidence="1" id="KW-1133">Transmembrane helix</keyword>
<keyword evidence="1" id="KW-0472">Membrane</keyword>